<dbReference type="Proteomes" id="UP000822688">
    <property type="component" value="Chromosome 8"/>
</dbReference>
<sequence>MYTYHFLLAPTIKLYSQVTTTYLHKYRNKQTLSSRWSPEFHSTQTSSILHKMKRRTVSHALGFSTRKSSKQVRLDVDNLIILWLIIRINLSVYNYYNVYFDYCTIRNGLIKVRHTSLEISAG</sequence>
<dbReference type="EMBL" id="CM026429">
    <property type="protein sequence ID" value="KAG0563964.1"/>
    <property type="molecule type" value="Genomic_DNA"/>
</dbReference>
<gene>
    <name evidence="1" type="ORF">KC19_8G071800</name>
</gene>
<evidence type="ECO:0000313" key="2">
    <source>
        <dbReference type="Proteomes" id="UP000822688"/>
    </source>
</evidence>
<protein>
    <submittedName>
        <fullName evidence="1">Uncharacterized protein</fullName>
    </submittedName>
</protein>
<keyword evidence="2" id="KW-1185">Reference proteome</keyword>
<evidence type="ECO:0000313" key="1">
    <source>
        <dbReference type="EMBL" id="KAG0563964.1"/>
    </source>
</evidence>
<comment type="caution">
    <text evidence="1">The sequence shown here is derived from an EMBL/GenBank/DDBJ whole genome shotgun (WGS) entry which is preliminary data.</text>
</comment>
<reference evidence="1" key="1">
    <citation type="submission" date="2020-06" db="EMBL/GenBank/DDBJ databases">
        <title>WGS assembly of Ceratodon purpureus strain R40.</title>
        <authorList>
            <person name="Carey S.B."/>
            <person name="Jenkins J."/>
            <person name="Shu S."/>
            <person name="Lovell J.T."/>
            <person name="Sreedasyam A."/>
            <person name="Maumus F."/>
            <person name="Tiley G.P."/>
            <person name="Fernandez-Pozo N."/>
            <person name="Barry K."/>
            <person name="Chen C."/>
            <person name="Wang M."/>
            <person name="Lipzen A."/>
            <person name="Daum C."/>
            <person name="Saski C.A."/>
            <person name="Payton A.C."/>
            <person name="Mcbreen J.C."/>
            <person name="Conrad R.E."/>
            <person name="Kollar L.M."/>
            <person name="Olsson S."/>
            <person name="Huttunen S."/>
            <person name="Landis J.B."/>
            <person name="Wickett N.J."/>
            <person name="Johnson M.G."/>
            <person name="Rensing S.A."/>
            <person name="Grimwood J."/>
            <person name="Schmutz J."/>
            <person name="Mcdaniel S.F."/>
        </authorList>
    </citation>
    <scope>NUCLEOTIDE SEQUENCE</scope>
    <source>
        <strain evidence="1">R40</strain>
    </source>
</reference>
<accession>A0A8T0H0S6</accession>
<organism evidence="1 2">
    <name type="scientific">Ceratodon purpureus</name>
    <name type="common">Fire moss</name>
    <name type="synonym">Dicranum purpureum</name>
    <dbReference type="NCBI Taxonomy" id="3225"/>
    <lineage>
        <taxon>Eukaryota</taxon>
        <taxon>Viridiplantae</taxon>
        <taxon>Streptophyta</taxon>
        <taxon>Embryophyta</taxon>
        <taxon>Bryophyta</taxon>
        <taxon>Bryophytina</taxon>
        <taxon>Bryopsida</taxon>
        <taxon>Dicranidae</taxon>
        <taxon>Pseudoditrichales</taxon>
        <taxon>Ditrichaceae</taxon>
        <taxon>Ceratodon</taxon>
    </lineage>
</organism>
<name>A0A8T0H0S6_CERPU</name>
<dbReference type="AlphaFoldDB" id="A0A8T0H0S6"/>
<proteinExistence type="predicted"/>